<feature type="transmembrane region" description="Helical" evidence="1">
    <location>
        <begin position="54"/>
        <end position="73"/>
    </location>
</feature>
<protein>
    <submittedName>
        <fullName evidence="2">Uncharacterized protein</fullName>
    </submittedName>
</protein>
<keyword evidence="3" id="KW-1185">Reference proteome</keyword>
<accession>A0A395JG33</accession>
<gene>
    <name evidence="2" type="ORF">DFR28_1077</name>
</gene>
<evidence type="ECO:0000313" key="2">
    <source>
        <dbReference type="EMBL" id="RBP48405.1"/>
    </source>
</evidence>
<evidence type="ECO:0000313" key="3">
    <source>
        <dbReference type="Proteomes" id="UP000253083"/>
    </source>
</evidence>
<dbReference type="AlphaFoldDB" id="A0A395JG33"/>
<dbReference type="Proteomes" id="UP000253083">
    <property type="component" value="Unassembled WGS sequence"/>
</dbReference>
<reference evidence="2 3" key="1">
    <citation type="submission" date="2018-06" db="EMBL/GenBank/DDBJ databases">
        <title>Genomic Encyclopedia of Type Strains, Phase IV (KMG-IV): sequencing the most valuable type-strain genomes for metagenomic binning, comparative biology and taxonomic classification.</title>
        <authorList>
            <person name="Goeker M."/>
        </authorList>
    </citation>
    <scope>NUCLEOTIDE SEQUENCE [LARGE SCALE GENOMIC DNA]</scope>
    <source>
        <strain evidence="2 3">DSM 24032</strain>
    </source>
</reference>
<keyword evidence="1" id="KW-0812">Transmembrane</keyword>
<dbReference type="EMBL" id="QNRT01000007">
    <property type="protein sequence ID" value="RBP48405.1"/>
    <property type="molecule type" value="Genomic_DNA"/>
</dbReference>
<keyword evidence="1" id="KW-1133">Transmembrane helix</keyword>
<sequence>MDARKKIIDLVKYGWVLVLVLFVAYTVILLLLTWPITKWHQNSFSVLGSVGDSFGALTALFTGLAFWLALHLFKQQKEEFSRLIDQSVYTARVQRAQLQPHLSFEITNVSSRLVLTVSNDGNGFLRDPEIKVNDQSFKPDESRLRANKKKMHFLLEGNSEISWEGPFIDGDMWESRVYFFYTDITDYDVGAILYLTKIVQTDEVALSVGKIVFYDANITRSDGENLFFR</sequence>
<proteinExistence type="predicted"/>
<evidence type="ECO:0000256" key="1">
    <source>
        <dbReference type="SAM" id="Phobius"/>
    </source>
</evidence>
<name>A0A395JG33_9GAMM</name>
<dbReference type="RefSeq" id="WP_113955667.1">
    <property type="nucleotide sequence ID" value="NZ_QNRT01000007.1"/>
</dbReference>
<dbReference type="InParanoid" id="A0A395JG33"/>
<keyword evidence="1" id="KW-0472">Membrane</keyword>
<dbReference type="OrthoDB" id="346283at2"/>
<organism evidence="2 3">
    <name type="scientific">Arenicella xantha</name>
    <dbReference type="NCBI Taxonomy" id="644221"/>
    <lineage>
        <taxon>Bacteria</taxon>
        <taxon>Pseudomonadati</taxon>
        <taxon>Pseudomonadota</taxon>
        <taxon>Gammaproteobacteria</taxon>
        <taxon>Arenicellales</taxon>
        <taxon>Arenicellaceae</taxon>
        <taxon>Arenicella</taxon>
    </lineage>
</organism>
<comment type="caution">
    <text evidence="2">The sequence shown here is derived from an EMBL/GenBank/DDBJ whole genome shotgun (WGS) entry which is preliminary data.</text>
</comment>
<feature type="transmembrane region" description="Helical" evidence="1">
    <location>
        <begin position="12"/>
        <end position="34"/>
    </location>
</feature>